<evidence type="ECO:0000256" key="1">
    <source>
        <dbReference type="ARBA" id="ARBA00022729"/>
    </source>
</evidence>
<organism evidence="5 6">
    <name type="scientific">Nitrosomonas aestuarii</name>
    <dbReference type="NCBI Taxonomy" id="52441"/>
    <lineage>
        <taxon>Bacteria</taxon>
        <taxon>Pseudomonadati</taxon>
        <taxon>Pseudomonadota</taxon>
        <taxon>Betaproteobacteria</taxon>
        <taxon>Nitrosomonadales</taxon>
        <taxon>Nitrosomonadaceae</taxon>
        <taxon>Nitrosomonas</taxon>
    </lineage>
</organism>
<dbReference type="InterPro" id="IPR019316">
    <property type="entry name" value="G8_domain"/>
</dbReference>
<dbReference type="Proteomes" id="UP000199533">
    <property type="component" value="Unassembled WGS sequence"/>
</dbReference>
<dbReference type="SMART" id="SM01225">
    <property type="entry name" value="G8"/>
    <property type="match status" value="1"/>
</dbReference>
<accession>A0A1I4C092</accession>
<dbReference type="Pfam" id="PF10162">
    <property type="entry name" value="G8"/>
    <property type="match status" value="1"/>
</dbReference>
<evidence type="ECO:0000256" key="3">
    <source>
        <dbReference type="SAM" id="SignalP"/>
    </source>
</evidence>
<evidence type="ECO:0000313" key="5">
    <source>
        <dbReference type="EMBL" id="SFK74173.1"/>
    </source>
</evidence>
<dbReference type="AlphaFoldDB" id="A0A1I4C092"/>
<evidence type="ECO:0000313" key="6">
    <source>
        <dbReference type="Proteomes" id="UP000199533"/>
    </source>
</evidence>
<dbReference type="RefSeq" id="WP_090699669.1">
    <property type="nucleotide sequence ID" value="NZ_FOSP01000014.1"/>
</dbReference>
<dbReference type="PROSITE" id="PS51484">
    <property type="entry name" value="G8"/>
    <property type="match status" value="1"/>
</dbReference>
<feature type="chain" id="PRO_5011481742" evidence="3">
    <location>
        <begin position="19"/>
        <end position="804"/>
    </location>
</feature>
<dbReference type="PANTHER" id="PTHR46769:SF2">
    <property type="entry name" value="FIBROCYSTIN-L ISOFORM 2 PRECURSOR-RELATED"/>
    <property type="match status" value="1"/>
</dbReference>
<protein>
    <submittedName>
        <fullName evidence="5">G8 domain-containing protein</fullName>
    </submittedName>
</protein>
<evidence type="ECO:0000256" key="2">
    <source>
        <dbReference type="ARBA" id="ARBA00023180"/>
    </source>
</evidence>
<reference evidence="6" key="1">
    <citation type="submission" date="2016-10" db="EMBL/GenBank/DDBJ databases">
        <authorList>
            <person name="Varghese N."/>
            <person name="Submissions S."/>
        </authorList>
    </citation>
    <scope>NUCLEOTIDE SEQUENCE [LARGE SCALE GENOMIC DNA]</scope>
    <source>
        <strain evidence="6">Nm69</strain>
    </source>
</reference>
<dbReference type="PANTHER" id="PTHR46769">
    <property type="entry name" value="POLYCYSTIC KIDNEY AND HEPATIC DISEASE 1 (AUTOSOMAL RECESSIVE)-LIKE 1"/>
    <property type="match status" value="1"/>
</dbReference>
<dbReference type="STRING" id="52441.SAMN05216302_101426"/>
<sequence length="804" mass="88363">MRVLLSVFLLLFVTATWALEPDSFVTHKDTIPNYAKNPTVVSIQSGNWFDPATWSTNVVPGTGDVVKIQIEHDINYNGSSAASIAAIGVEGALSFDTQMNNLLRVGNIIVYRDGYLVAGTSLDPVTNSVSTEIVFLDQEIPTSQVDHVTGVIDPYQYGNGLIVLGVVRMHGRDIGNTFVELAADATANSAEIYVTSVPDEWAVGDVLFFPDTKQVSLKRKWSTEPLSLYEFEIETRTITAINGNAIALDIPLTHDHKGARNSSNNIAFMPHVINGTRNIILRSENPDGVRAHGMFTERADVDIRFVEFRDMGRTTHFPLDNTTENNGTITHVGTNQIGRYPVHFHHHMGPVNPTDEGYQSYFIGNAVKSCFKWCASWHGASFALAENNFFFDATGASVMTEGGNETGTTFLRNFALKVGFPSDHFYEVIYGGVTRAGQRDSFGDFGYEGTAFWFTGNDLIVEGNVAANASYALYMFNGRPVGKFGNHEPRIPLIRGADIANDSQWKQYHAEWAPEIISFKSNVGYVAANGLWNSFAGTLGKLEDTSLWNIRQKGVYSQRLSVAEYDGLTIINDQSVSNQHYAGSYNKGISLATESIYHAGQNTFRNFHIEGFTVGVKLSSIPNALGLMMGLASPPVTAFVDGYLQNFVNIWEFSPRHAEKNTVLKNVELVSASGPSNGFVSDNPADIIATLESPWGERDILLKSQFFVLDHNGSIGDNFKFYFNEQATDFVMPERIKPNSGGYVLTDQQCPTVGMTNSECRATYGKSILDQVAPCADTMTRSSMIGITCDISDTSEPEALLNQI</sequence>
<proteinExistence type="predicted"/>
<keyword evidence="2" id="KW-0325">Glycoprotein</keyword>
<dbReference type="Pfam" id="PF24606">
    <property type="entry name" value="CEMIP_beta-hel"/>
    <property type="match status" value="1"/>
</dbReference>
<dbReference type="OrthoDB" id="220114at2"/>
<feature type="domain" description="G8" evidence="4">
    <location>
        <begin position="52"/>
        <end position="183"/>
    </location>
</feature>
<keyword evidence="1 3" id="KW-0732">Signal</keyword>
<dbReference type="InterPro" id="IPR052387">
    <property type="entry name" value="Fibrocystin"/>
</dbReference>
<evidence type="ECO:0000259" key="4">
    <source>
        <dbReference type="PROSITE" id="PS51484"/>
    </source>
</evidence>
<dbReference type="EMBL" id="FOSP01000014">
    <property type="protein sequence ID" value="SFK74173.1"/>
    <property type="molecule type" value="Genomic_DNA"/>
</dbReference>
<name>A0A1I4C092_9PROT</name>
<feature type="signal peptide" evidence="3">
    <location>
        <begin position="1"/>
        <end position="18"/>
    </location>
</feature>
<keyword evidence="6" id="KW-1185">Reference proteome</keyword>
<gene>
    <name evidence="5" type="ORF">SAMN05216302_101426</name>
</gene>
<dbReference type="InterPro" id="IPR055401">
    <property type="entry name" value="CEMIP_beta-hel_dom"/>
</dbReference>